<name>A0A0P9S5R7_9PSED</name>
<dbReference type="EMBL" id="LJQM01000082">
    <property type="protein sequence ID" value="KPX46874.1"/>
    <property type="molecule type" value="Genomic_DNA"/>
</dbReference>
<evidence type="ECO:0000313" key="2">
    <source>
        <dbReference type="Proteomes" id="UP000050557"/>
    </source>
</evidence>
<proteinExistence type="predicted"/>
<evidence type="ECO:0000313" key="1">
    <source>
        <dbReference type="EMBL" id="KPX46874.1"/>
    </source>
</evidence>
<reference evidence="1 2" key="1">
    <citation type="submission" date="2015-09" db="EMBL/GenBank/DDBJ databases">
        <title>Genome announcement of multiple Pseudomonas syringae strains.</title>
        <authorList>
            <person name="Thakur S."/>
            <person name="Wang P.W."/>
            <person name="Gong Y."/>
            <person name="Weir B.S."/>
            <person name="Guttman D.S."/>
        </authorList>
    </citation>
    <scope>NUCLEOTIDE SEQUENCE [LARGE SCALE GENOMIC DNA]</scope>
    <source>
        <strain evidence="1 2">ICMP4531</strain>
    </source>
</reference>
<evidence type="ECO:0008006" key="3">
    <source>
        <dbReference type="Google" id="ProtNLM"/>
    </source>
</evidence>
<dbReference type="InterPro" id="IPR016630">
    <property type="entry name" value="UCP015278"/>
</dbReference>
<dbReference type="AlphaFoldDB" id="A0A0P9S5R7"/>
<gene>
    <name evidence="1" type="ORF">ALO68_00930</name>
</gene>
<sequence length="179" mass="20146">MIQAVFERITKYGLTDWAVLLQGVCGVPSLLGRLPTSCVEDFANAELEKVAGNNPLLDVIVSLANDSDLPLSELCPQLKKMSDFQNAEMQRAKRIWRAVALEELLATLDSDPLYGLIKLSEFWSSWDWPVDAPLSMIPGAMTLPQHQYHSESNYEHVVHEHEQWLKDELVALSCRKAPT</sequence>
<dbReference type="RefSeq" id="WP_054985476.1">
    <property type="nucleotide sequence ID" value="NZ_CP092918.1"/>
</dbReference>
<dbReference type="PATRIC" id="fig|251654.3.peg.1177"/>
<dbReference type="Pfam" id="PF10004">
    <property type="entry name" value="DUF2247"/>
    <property type="match status" value="1"/>
</dbReference>
<accession>A0A0P9S5R7</accession>
<protein>
    <recommendedName>
        <fullName evidence="3">DUF2247 domain-containing protein</fullName>
    </recommendedName>
</protein>
<dbReference type="GeneID" id="96219529"/>
<dbReference type="Proteomes" id="UP000050557">
    <property type="component" value="Unassembled WGS sequence"/>
</dbReference>
<comment type="caution">
    <text evidence="1">The sequence shown here is derived from an EMBL/GenBank/DDBJ whole genome shotgun (WGS) entry which is preliminary data.</text>
</comment>
<organism evidence="1 2">
    <name type="scientific">Pseudomonas syringae pv. helianthi</name>
    <dbReference type="NCBI Taxonomy" id="251654"/>
    <lineage>
        <taxon>Bacteria</taxon>
        <taxon>Pseudomonadati</taxon>
        <taxon>Pseudomonadota</taxon>
        <taxon>Gammaproteobacteria</taxon>
        <taxon>Pseudomonadales</taxon>
        <taxon>Pseudomonadaceae</taxon>
        <taxon>Pseudomonas</taxon>
    </lineage>
</organism>